<dbReference type="InterPro" id="IPR048792">
    <property type="entry name" value="CarD_C"/>
</dbReference>
<dbReference type="Pfam" id="PF21095">
    <property type="entry name" value="CarD_C"/>
    <property type="match status" value="1"/>
</dbReference>
<dbReference type="RefSeq" id="WP_114186347.1">
    <property type="nucleotide sequence ID" value="NZ_BJYU01000018.1"/>
</dbReference>
<evidence type="ECO:0000259" key="2">
    <source>
        <dbReference type="SMART" id="SM01058"/>
    </source>
</evidence>
<comment type="caution">
    <text evidence="3">The sequence shown here is derived from an EMBL/GenBank/DDBJ whole genome shotgun (WGS) entry which is preliminary data.</text>
</comment>
<dbReference type="InterPro" id="IPR042215">
    <property type="entry name" value="CarD-like_C"/>
</dbReference>
<proteinExistence type="predicted"/>
<dbReference type="GO" id="GO:0009303">
    <property type="term" value="P:rRNA transcription"/>
    <property type="evidence" value="ECO:0007669"/>
    <property type="project" value="TreeGrafter"/>
</dbReference>
<sequence>MTTTKKSSVSFAVGEAVVYPAHGVGRITGLEEQEVAGFALQVFVVSFEHNKMTLRIPVKKATDGGLRKIAERVLVEKALEVLSGRARIKRGMWSRRAQELEAKLKSGELMAVAEVVRDLYRAPEQAESSYSERTLYEAALEILGREVAAVHGSTSTEAQRLIEQSLAKAPRPMDARSAPETDGDDEDDAAA</sequence>
<dbReference type="Pfam" id="PF02559">
    <property type="entry name" value="CarD_TRCF_RID"/>
    <property type="match status" value="1"/>
</dbReference>
<dbReference type="InterPro" id="IPR036101">
    <property type="entry name" value="CarD-like/TRCF_RID_sf"/>
</dbReference>
<dbReference type="Gene3D" id="1.20.58.1290">
    <property type="entry name" value="CarD-like, C-terminal domain"/>
    <property type="match status" value="1"/>
</dbReference>
<dbReference type="InterPro" id="IPR052531">
    <property type="entry name" value="CarD-like_regulator"/>
</dbReference>
<dbReference type="InterPro" id="IPR003711">
    <property type="entry name" value="CarD-like/TRCF_RID"/>
</dbReference>
<feature type="region of interest" description="Disordered" evidence="1">
    <location>
        <begin position="164"/>
        <end position="191"/>
    </location>
</feature>
<feature type="compositionally biased region" description="Acidic residues" evidence="1">
    <location>
        <begin position="181"/>
        <end position="191"/>
    </location>
</feature>
<dbReference type="PANTHER" id="PTHR38447:SF1">
    <property type="entry name" value="RNA POLYMERASE-BINDING TRANSCRIPTION FACTOR CARD"/>
    <property type="match status" value="1"/>
</dbReference>
<evidence type="ECO:0000256" key="1">
    <source>
        <dbReference type="SAM" id="MobiDB-lite"/>
    </source>
</evidence>
<name>A0A512BQ09_9HYPH</name>
<evidence type="ECO:0000313" key="4">
    <source>
        <dbReference type="Proteomes" id="UP000321085"/>
    </source>
</evidence>
<reference evidence="3 4" key="1">
    <citation type="submission" date="2019-07" db="EMBL/GenBank/DDBJ databases">
        <title>Whole genome shotgun sequence of Microvirga aerophila NBRC 106136.</title>
        <authorList>
            <person name="Hosoyama A."/>
            <person name="Uohara A."/>
            <person name="Ohji S."/>
            <person name="Ichikawa N."/>
        </authorList>
    </citation>
    <scope>NUCLEOTIDE SEQUENCE [LARGE SCALE GENOMIC DNA]</scope>
    <source>
        <strain evidence="3 4">NBRC 106136</strain>
    </source>
</reference>
<dbReference type="Proteomes" id="UP000321085">
    <property type="component" value="Unassembled WGS sequence"/>
</dbReference>
<protein>
    <submittedName>
        <fullName evidence="3">CarD family transcriptional regulator</fullName>
    </submittedName>
</protein>
<dbReference type="PANTHER" id="PTHR38447">
    <property type="entry name" value="TRANSCRIPTION FACTOR YDEB-RELATED"/>
    <property type="match status" value="1"/>
</dbReference>
<organism evidence="3 4">
    <name type="scientific">Microvirga aerophila</name>
    <dbReference type="NCBI Taxonomy" id="670291"/>
    <lineage>
        <taxon>Bacteria</taxon>
        <taxon>Pseudomonadati</taxon>
        <taxon>Pseudomonadota</taxon>
        <taxon>Alphaproteobacteria</taxon>
        <taxon>Hyphomicrobiales</taxon>
        <taxon>Methylobacteriaceae</taxon>
        <taxon>Microvirga</taxon>
    </lineage>
</organism>
<feature type="domain" description="CarD-like/TRCF RNAP-interacting" evidence="2">
    <location>
        <begin position="10"/>
        <end position="120"/>
    </location>
</feature>
<keyword evidence="4" id="KW-1185">Reference proteome</keyword>
<dbReference type="OrthoDB" id="9786074at2"/>
<dbReference type="SUPFAM" id="SSF141259">
    <property type="entry name" value="CarD-like"/>
    <property type="match status" value="1"/>
</dbReference>
<dbReference type="EMBL" id="BJYU01000018">
    <property type="protein sequence ID" value="GEO14029.1"/>
    <property type="molecule type" value="Genomic_DNA"/>
</dbReference>
<evidence type="ECO:0000313" key="3">
    <source>
        <dbReference type="EMBL" id="GEO14029.1"/>
    </source>
</evidence>
<dbReference type="SMART" id="SM01058">
    <property type="entry name" value="CarD_TRCF"/>
    <property type="match status" value="1"/>
</dbReference>
<dbReference type="AlphaFoldDB" id="A0A512BQ09"/>
<gene>
    <name evidence="3" type="ORF">MAE02_17250</name>
</gene>
<accession>A0A512BQ09</accession>
<dbReference type="Gene3D" id="2.40.10.170">
    <property type="match status" value="1"/>
</dbReference>